<dbReference type="RefSeq" id="WP_134121355.1">
    <property type="nucleotide sequence ID" value="NZ_SODF01000002.1"/>
</dbReference>
<comment type="caution">
    <text evidence="2">The sequence shown here is derived from an EMBL/GenBank/DDBJ whole genome shotgun (WGS) entry which is preliminary data.</text>
</comment>
<name>A0A4R7ZP86_9ACTN</name>
<keyword evidence="2" id="KW-0223">Dioxygenase</keyword>
<proteinExistence type="predicted"/>
<evidence type="ECO:0000259" key="1">
    <source>
        <dbReference type="PROSITE" id="PS51819"/>
    </source>
</evidence>
<accession>A0A4R7ZP86</accession>
<dbReference type="Proteomes" id="UP000295447">
    <property type="component" value="Unassembled WGS sequence"/>
</dbReference>
<feature type="domain" description="VOC" evidence="1">
    <location>
        <begin position="4"/>
        <end position="123"/>
    </location>
</feature>
<dbReference type="InterPro" id="IPR037523">
    <property type="entry name" value="VOC_core"/>
</dbReference>
<dbReference type="InterPro" id="IPR004360">
    <property type="entry name" value="Glyas_Fos-R_dOase_dom"/>
</dbReference>
<dbReference type="OrthoDB" id="9798201at2"/>
<dbReference type="AlphaFoldDB" id="A0A4R7ZP86"/>
<dbReference type="Gene3D" id="3.30.720.120">
    <property type="match status" value="1"/>
</dbReference>
<dbReference type="Pfam" id="PF00903">
    <property type="entry name" value="Glyoxalase"/>
    <property type="match status" value="1"/>
</dbReference>
<dbReference type="InterPro" id="IPR029068">
    <property type="entry name" value="Glyas_Bleomycin-R_OHBP_Dase"/>
</dbReference>
<evidence type="ECO:0000313" key="2">
    <source>
        <dbReference type="EMBL" id="TDW18358.1"/>
    </source>
</evidence>
<reference evidence="2 3" key="1">
    <citation type="submission" date="2019-03" db="EMBL/GenBank/DDBJ databases">
        <title>Genomic Encyclopedia of Type Strains, Phase III (KMG-III): the genomes of soil and plant-associated and newly described type strains.</title>
        <authorList>
            <person name="Whitman W."/>
        </authorList>
    </citation>
    <scope>NUCLEOTIDE SEQUENCE [LARGE SCALE GENOMIC DNA]</scope>
    <source>
        <strain evidence="2 3">VKM Ac-2570</strain>
    </source>
</reference>
<sequence length="142" mass="15551">MQPAAFGATVVTDRPAEVATFYTQYLDLQVGIDLGWFVTLRRGTADWELAICERGHPTVPAAVSALTESTNVFGFIVDDVDKVAATLEEGGVQLESEPVTEVFGQRHFFVRDPAGTWIDVIQLVEPDPEWVAANLESQEDLA</sequence>
<evidence type="ECO:0000313" key="3">
    <source>
        <dbReference type="Proteomes" id="UP000295447"/>
    </source>
</evidence>
<dbReference type="PROSITE" id="PS51819">
    <property type="entry name" value="VOC"/>
    <property type="match status" value="1"/>
</dbReference>
<dbReference type="SUPFAM" id="SSF54593">
    <property type="entry name" value="Glyoxalase/Bleomycin resistance protein/Dihydroxybiphenyl dioxygenase"/>
    <property type="match status" value="1"/>
</dbReference>
<protein>
    <submittedName>
        <fullName evidence="2">Glyoxalase/bleomycin resistance protein/dioxygenase superfamily protein</fullName>
    </submittedName>
</protein>
<keyword evidence="2" id="KW-0560">Oxidoreductase</keyword>
<organism evidence="2 3">
    <name type="scientific">Kribbella kalugense</name>
    <dbReference type="NCBI Taxonomy" id="2512221"/>
    <lineage>
        <taxon>Bacteria</taxon>
        <taxon>Bacillati</taxon>
        <taxon>Actinomycetota</taxon>
        <taxon>Actinomycetes</taxon>
        <taxon>Propionibacteriales</taxon>
        <taxon>Kribbellaceae</taxon>
        <taxon>Kribbella</taxon>
    </lineage>
</organism>
<dbReference type="GO" id="GO:0051213">
    <property type="term" value="F:dioxygenase activity"/>
    <property type="evidence" value="ECO:0007669"/>
    <property type="project" value="UniProtKB-KW"/>
</dbReference>
<dbReference type="EMBL" id="SODF01000002">
    <property type="protein sequence ID" value="TDW18358.1"/>
    <property type="molecule type" value="Genomic_DNA"/>
</dbReference>
<gene>
    <name evidence="2" type="ORF">EV650_4942</name>
</gene>
<dbReference type="Gene3D" id="3.30.720.110">
    <property type="match status" value="1"/>
</dbReference>
<keyword evidence="3" id="KW-1185">Reference proteome</keyword>